<evidence type="ECO:0000313" key="2">
    <source>
        <dbReference type="Proteomes" id="UP000595498"/>
    </source>
</evidence>
<evidence type="ECO:0008006" key="3">
    <source>
        <dbReference type="Google" id="ProtNLM"/>
    </source>
</evidence>
<proteinExistence type="predicted"/>
<name>A0ABX7CTA2_SPHMU</name>
<organism evidence="1 2">
    <name type="scientific">Sphingobacterium multivorum</name>
    <dbReference type="NCBI Taxonomy" id="28454"/>
    <lineage>
        <taxon>Bacteria</taxon>
        <taxon>Pseudomonadati</taxon>
        <taxon>Bacteroidota</taxon>
        <taxon>Sphingobacteriia</taxon>
        <taxon>Sphingobacteriales</taxon>
        <taxon>Sphingobacteriaceae</taxon>
        <taxon>Sphingobacterium</taxon>
    </lineage>
</organism>
<dbReference type="EMBL" id="CP068224">
    <property type="protein sequence ID" value="QQT55336.1"/>
    <property type="molecule type" value="Genomic_DNA"/>
</dbReference>
<accession>A0ABX7CTA2</accession>
<sequence length="217" mass="25176">MTEKEKALADIYNAARCRYPDNLLYIMPVELSKKVKSFMLIREDLTFILDITKQLISLKESADPNSTIELALWQSVLITYGKCFTENKAGFSKFEKSQIEKHDKKYHVLHEHLMELRHSYIAHRDDTVNEQALVFIKVSKTGFMLDGDTENVIISRKLASPRVTDLKFLIELLELLITEATIKIQKNGDKVHNAFLKMHTPEQARNFLVNNMKFEKS</sequence>
<evidence type="ECO:0000313" key="1">
    <source>
        <dbReference type="EMBL" id="QQT55336.1"/>
    </source>
</evidence>
<dbReference type="Proteomes" id="UP000595498">
    <property type="component" value="Chromosome"/>
</dbReference>
<protein>
    <recommendedName>
        <fullName evidence="3">HEPN AbiU2-like domain-containing protein</fullName>
    </recommendedName>
</protein>
<reference evidence="1 2" key="1">
    <citation type="submission" date="2021-01" db="EMBL/GenBank/DDBJ databases">
        <title>FDA dAtabase for Regulatory Grade micrObial Sequences (FDA-ARGOS): Supporting development and validation of Infectious Disease Dx tests.</title>
        <authorList>
            <person name="Sproer C."/>
            <person name="Gronow S."/>
            <person name="Severitt S."/>
            <person name="Schroder I."/>
            <person name="Tallon L."/>
            <person name="Sadzewicz L."/>
            <person name="Zhao X."/>
            <person name="Boylan J."/>
            <person name="Ott S."/>
            <person name="Bowen H."/>
            <person name="Vavikolanu K."/>
            <person name="Mehta A."/>
            <person name="Aluvathingal J."/>
            <person name="Nadendla S."/>
            <person name="Lowell S."/>
            <person name="Myers T."/>
            <person name="Yan Y."/>
            <person name="Sichtig H."/>
        </authorList>
    </citation>
    <scope>NUCLEOTIDE SEQUENCE [LARGE SCALE GENOMIC DNA]</scope>
    <source>
        <strain evidence="1 2">FDAARGOS_1141</strain>
    </source>
</reference>
<keyword evidence="2" id="KW-1185">Reference proteome</keyword>
<gene>
    <name evidence="1" type="ORF">I6I98_08800</name>
</gene>